<gene>
    <name evidence="5" type="ordered locus">Sterm_2337</name>
</gene>
<keyword evidence="6" id="KW-1185">Reference proteome</keyword>
<accession>D1AL48</accession>
<reference evidence="6" key="1">
    <citation type="submission" date="2009-09" db="EMBL/GenBank/DDBJ databases">
        <title>The complete chromosome of Sebaldella termitidis ATCC 33386.</title>
        <authorList>
            <consortium name="US DOE Joint Genome Institute (JGI-PGF)"/>
            <person name="Lucas S."/>
            <person name="Copeland A."/>
            <person name="Lapidus A."/>
            <person name="Glavina del Rio T."/>
            <person name="Dalin E."/>
            <person name="Tice H."/>
            <person name="Bruce D."/>
            <person name="Goodwin L."/>
            <person name="Pitluck S."/>
            <person name="Kyrpides N."/>
            <person name="Mavromatis K."/>
            <person name="Ivanova N."/>
            <person name="Mikhailova N."/>
            <person name="Sims D."/>
            <person name="Meincke L."/>
            <person name="Brettin T."/>
            <person name="Detter J.C."/>
            <person name="Han C."/>
            <person name="Larimer F."/>
            <person name="Land M."/>
            <person name="Hauser L."/>
            <person name="Markowitz V."/>
            <person name="Cheng J.F."/>
            <person name="Hugenholtz P."/>
            <person name="Woyke T."/>
            <person name="Wu D."/>
            <person name="Eisen J.A."/>
        </authorList>
    </citation>
    <scope>NUCLEOTIDE SEQUENCE [LARGE SCALE GENOMIC DNA]</scope>
    <source>
        <strain evidence="6">ATCC 33386 / NCTC 11300</strain>
    </source>
</reference>
<dbReference type="GO" id="GO:0003700">
    <property type="term" value="F:DNA-binding transcription factor activity"/>
    <property type="evidence" value="ECO:0007669"/>
    <property type="project" value="InterPro"/>
</dbReference>
<dbReference type="SUPFAM" id="SSF46785">
    <property type="entry name" value="Winged helix' DNA-binding domain"/>
    <property type="match status" value="1"/>
</dbReference>
<name>D1AL48_SEBTE</name>
<dbReference type="Pfam" id="PF00392">
    <property type="entry name" value="GntR"/>
    <property type="match status" value="1"/>
</dbReference>
<dbReference type="GO" id="GO:0003677">
    <property type="term" value="F:DNA binding"/>
    <property type="evidence" value="ECO:0007669"/>
    <property type="project" value="UniProtKB-KW"/>
</dbReference>
<keyword evidence="3" id="KW-0804">Transcription</keyword>
<evidence type="ECO:0000256" key="1">
    <source>
        <dbReference type="ARBA" id="ARBA00023015"/>
    </source>
</evidence>
<dbReference type="RefSeq" id="WP_012861785.1">
    <property type="nucleotide sequence ID" value="NC_013517.1"/>
</dbReference>
<protein>
    <submittedName>
        <fullName evidence="5">Transcriptional regulator, GntR family</fullName>
    </submittedName>
</protein>
<dbReference type="HOGENOM" id="CLU_017584_10_0_0"/>
<dbReference type="Gene3D" id="1.10.287.2110">
    <property type="match status" value="1"/>
</dbReference>
<evidence type="ECO:0000256" key="2">
    <source>
        <dbReference type="ARBA" id="ARBA00023125"/>
    </source>
</evidence>
<dbReference type="AlphaFoldDB" id="D1AL48"/>
<feature type="domain" description="HTH gntR-type" evidence="4">
    <location>
        <begin position="7"/>
        <end position="75"/>
    </location>
</feature>
<evidence type="ECO:0000256" key="3">
    <source>
        <dbReference type="ARBA" id="ARBA00023163"/>
    </source>
</evidence>
<proteinExistence type="predicted"/>
<dbReference type="STRING" id="526218.Sterm_2337"/>
<dbReference type="InterPro" id="IPR000524">
    <property type="entry name" value="Tscrpt_reg_HTH_GntR"/>
</dbReference>
<dbReference type="KEGG" id="str:Sterm_2337"/>
<dbReference type="InterPro" id="IPR036390">
    <property type="entry name" value="WH_DNA-bd_sf"/>
</dbReference>
<dbReference type="EMBL" id="CP001739">
    <property type="protein sequence ID" value="ACZ09191.1"/>
    <property type="molecule type" value="Genomic_DNA"/>
</dbReference>
<dbReference type="PANTHER" id="PTHR38445:SF6">
    <property type="entry name" value="GNTR-FAMILY TRANSCRIPTIONAL REGULATOR"/>
    <property type="match status" value="1"/>
</dbReference>
<dbReference type="PROSITE" id="PS50949">
    <property type="entry name" value="HTH_GNTR"/>
    <property type="match status" value="1"/>
</dbReference>
<dbReference type="eggNOG" id="COG1725">
    <property type="taxonomic scope" value="Bacteria"/>
</dbReference>
<dbReference type="Gene3D" id="1.10.10.10">
    <property type="entry name" value="Winged helix-like DNA-binding domain superfamily/Winged helix DNA-binding domain"/>
    <property type="match status" value="1"/>
</dbReference>
<dbReference type="CDD" id="cd07377">
    <property type="entry name" value="WHTH_GntR"/>
    <property type="match status" value="1"/>
</dbReference>
<dbReference type="InterPro" id="IPR036388">
    <property type="entry name" value="WH-like_DNA-bd_sf"/>
</dbReference>
<dbReference type="Proteomes" id="UP000000845">
    <property type="component" value="Chromosome"/>
</dbReference>
<reference evidence="5 6" key="2">
    <citation type="journal article" date="2010" name="Stand. Genomic Sci.">
        <title>Complete genome sequence of Sebaldella termitidis type strain (NCTC 11300).</title>
        <authorList>
            <person name="Harmon-Smith M."/>
            <person name="Celia L."/>
            <person name="Chertkov O."/>
            <person name="Lapidus A."/>
            <person name="Copeland A."/>
            <person name="Glavina Del Rio T."/>
            <person name="Nolan M."/>
            <person name="Lucas S."/>
            <person name="Tice H."/>
            <person name="Cheng J.F."/>
            <person name="Han C."/>
            <person name="Detter J.C."/>
            <person name="Bruce D."/>
            <person name="Goodwin L."/>
            <person name="Pitluck S."/>
            <person name="Pati A."/>
            <person name="Liolios K."/>
            <person name="Ivanova N."/>
            <person name="Mavromatis K."/>
            <person name="Mikhailova N."/>
            <person name="Chen A."/>
            <person name="Palaniappan K."/>
            <person name="Land M."/>
            <person name="Hauser L."/>
            <person name="Chang Y.J."/>
            <person name="Jeffries C.D."/>
            <person name="Brettin T."/>
            <person name="Goker M."/>
            <person name="Beck B."/>
            <person name="Bristow J."/>
            <person name="Eisen J.A."/>
            <person name="Markowitz V."/>
            <person name="Hugenholtz P."/>
            <person name="Kyrpides N.C."/>
            <person name="Klenk H.P."/>
            <person name="Chen F."/>
        </authorList>
    </citation>
    <scope>NUCLEOTIDE SEQUENCE [LARGE SCALE GENOMIC DNA]</scope>
    <source>
        <strain evidence="6">ATCC 33386 / NCTC 11300</strain>
    </source>
</reference>
<keyword evidence="1" id="KW-0805">Transcription regulation</keyword>
<keyword evidence="2" id="KW-0238">DNA-binding</keyword>
<evidence type="ECO:0000313" key="5">
    <source>
        <dbReference type="EMBL" id="ACZ09191.1"/>
    </source>
</evidence>
<evidence type="ECO:0000313" key="6">
    <source>
        <dbReference type="Proteomes" id="UP000000845"/>
    </source>
</evidence>
<dbReference type="PANTHER" id="PTHR38445">
    <property type="entry name" value="HTH-TYPE TRANSCRIPTIONAL REPRESSOR YTRA"/>
    <property type="match status" value="1"/>
</dbReference>
<sequence>MKFEDNIPIYQQIIAFIKLKLITKEWEAEQKLPSVRDMAVQLGVNPNTIQRAYMELEREEYIYSKRGMGNFVTGDNKKIESLSEKAAEKIVNDFIREMKKMGFNTEDIISLIKEKEGSD</sequence>
<dbReference type="SMART" id="SM00345">
    <property type="entry name" value="HTH_GNTR"/>
    <property type="match status" value="1"/>
</dbReference>
<evidence type="ECO:0000259" key="4">
    <source>
        <dbReference type="PROSITE" id="PS50949"/>
    </source>
</evidence>
<organism evidence="5 6">
    <name type="scientific">Sebaldella termitidis (strain ATCC 33386 / NCTC 11300)</name>
    <dbReference type="NCBI Taxonomy" id="526218"/>
    <lineage>
        <taxon>Bacteria</taxon>
        <taxon>Fusobacteriati</taxon>
        <taxon>Fusobacteriota</taxon>
        <taxon>Fusobacteriia</taxon>
        <taxon>Fusobacteriales</taxon>
        <taxon>Leptotrichiaceae</taxon>
        <taxon>Sebaldella</taxon>
    </lineage>
</organism>